<dbReference type="PATRIC" id="fig|2287.9.peg.1829"/>
<name>A0A157T231_SACSO</name>
<evidence type="ECO:0000256" key="1">
    <source>
        <dbReference type="SAM" id="Phobius"/>
    </source>
</evidence>
<accession>A0A157T231</accession>
<gene>
    <name evidence="2" type="ORF">SSOP1_1746</name>
</gene>
<keyword evidence="1" id="KW-0812">Transmembrane</keyword>
<dbReference type="Gene3D" id="3.40.50.2000">
    <property type="entry name" value="Glycogen Phosphorylase B"/>
    <property type="match status" value="2"/>
</dbReference>
<keyword evidence="1" id="KW-0472">Membrane</keyword>
<dbReference type="InterPro" id="IPR050194">
    <property type="entry name" value="Glycosyltransferase_grp1"/>
</dbReference>
<dbReference type="GO" id="GO:0016757">
    <property type="term" value="F:glycosyltransferase activity"/>
    <property type="evidence" value="ECO:0007669"/>
    <property type="project" value="TreeGrafter"/>
</dbReference>
<reference evidence="3" key="1">
    <citation type="submission" date="2016-04" db="EMBL/GenBank/DDBJ databases">
        <authorList>
            <person name="Shah S.A."/>
            <person name="Garrett R.A."/>
        </authorList>
    </citation>
    <scope>NUCLEOTIDE SEQUENCE [LARGE SCALE GENOMIC DNA]</scope>
    <source>
        <strain evidence="3">ATCC 35091 / DSM 1616 / JCM 8930 / NBRC 15331 / P1</strain>
    </source>
</reference>
<dbReference type="CDD" id="cd03801">
    <property type="entry name" value="GT4_PimA-like"/>
    <property type="match status" value="1"/>
</dbReference>
<dbReference type="SUPFAM" id="SSF53756">
    <property type="entry name" value="UDP-Glycosyltransferase/glycogen phosphorylase"/>
    <property type="match status" value="1"/>
</dbReference>
<dbReference type="Proteomes" id="UP000076770">
    <property type="component" value="Chromosome i"/>
</dbReference>
<keyword evidence="2" id="KW-0808">Transferase</keyword>
<dbReference type="Pfam" id="PF13692">
    <property type="entry name" value="Glyco_trans_1_4"/>
    <property type="match status" value="1"/>
</dbReference>
<dbReference type="AlphaFoldDB" id="A0A157T231"/>
<keyword evidence="1" id="KW-1133">Transmembrane helix</keyword>
<evidence type="ECO:0000313" key="3">
    <source>
        <dbReference type="Proteomes" id="UP000076770"/>
    </source>
</evidence>
<proteinExistence type="predicted"/>
<dbReference type="PANTHER" id="PTHR45947:SF3">
    <property type="entry name" value="SULFOQUINOVOSYL TRANSFERASE SQD2"/>
    <property type="match status" value="1"/>
</dbReference>
<evidence type="ECO:0000313" key="2">
    <source>
        <dbReference type="EMBL" id="SAI85300.1"/>
    </source>
</evidence>
<protein>
    <submittedName>
        <fullName evidence="2">Glycosyltransferase</fullName>
    </submittedName>
</protein>
<feature type="transmembrane region" description="Helical" evidence="1">
    <location>
        <begin position="79"/>
        <end position="97"/>
    </location>
</feature>
<sequence>MPCLLLKGDIIESKTGTVRWALEVQKAIPDLSLFYFGKSNSLQKNQYLIKIAKIGSIYIILPTFSNLRNIAKLLKCNSVYFVDIPSLPFFLLIYFILKLFGRKIIFGLHGFIQRDNGIKGKIFRNVAKHETVHVLNVYDKNLMEKIGCKRIFLIPNFIYSNSSEIIRCNKFIVLFVGRLDINHKGIDLLVDIILKLKTNIEFHIIGNGEGKNVIEELAKKQTNVKYLGEVNDEVLSQEYARASLFILTSRYETFGYVLLEAQSHGLPIVAFDLPEIRDNIILGKLVRPFNTEDFARAILDFYNQYKLNKEKYYLIREEIRRKAYDIFNKQKIIDNILKLFL</sequence>
<dbReference type="EMBL" id="LT549890">
    <property type="protein sequence ID" value="SAI85300.1"/>
    <property type="molecule type" value="Genomic_DNA"/>
</dbReference>
<dbReference type="PANTHER" id="PTHR45947">
    <property type="entry name" value="SULFOQUINOVOSYL TRANSFERASE SQD2"/>
    <property type="match status" value="1"/>
</dbReference>
<organism evidence="2 3">
    <name type="scientific">Saccharolobus solfataricus</name>
    <name type="common">Sulfolobus solfataricus</name>
    <dbReference type="NCBI Taxonomy" id="2287"/>
    <lineage>
        <taxon>Archaea</taxon>
        <taxon>Thermoproteota</taxon>
        <taxon>Thermoprotei</taxon>
        <taxon>Sulfolobales</taxon>
        <taxon>Sulfolobaceae</taxon>
        <taxon>Saccharolobus</taxon>
    </lineage>
</organism>